<feature type="transmembrane region" description="Helical" evidence="1">
    <location>
        <begin position="20"/>
        <end position="39"/>
    </location>
</feature>
<dbReference type="PANTHER" id="PTHR40078:SF1">
    <property type="entry name" value="INTEGRAL MEMBRANE PROTEIN"/>
    <property type="match status" value="1"/>
</dbReference>
<reference evidence="2 3" key="1">
    <citation type="submission" date="2020-02" db="EMBL/GenBank/DDBJ databases">
        <authorList>
            <person name="Zheng R.K."/>
            <person name="Sun C.M."/>
        </authorList>
    </citation>
    <scope>NUCLEOTIDE SEQUENCE [LARGE SCALE GENOMIC DNA]</scope>
    <source>
        <strain evidence="3">zrk13</strain>
    </source>
</reference>
<protein>
    <submittedName>
        <fullName evidence="2">Membrane protein</fullName>
    </submittedName>
</protein>
<name>A0A7L7KPU9_9MOLU</name>
<dbReference type="Proteomes" id="UP000514720">
    <property type="component" value="Chromosome"/>
</dbReference>
<dbReference type="EMBL" id="CP048914">
    <property type="protein sequence ID" value="QMS84206.1"/>
    <property type="molecule type" value="Genomic_DNA"/>
</dbReference>
<keyword evidence="1" id="KW-0472">Membrane</keyword>
<dbReference type="RefSeq" id="WP_258877818.1">
    <property type="nucleotide sequence ID" value="NZ_CP048914.1"/>
</dbReference>
<feature type="transmembrane region" description="Helical" evidence="1">
    <location>
        <begin position="85"/>
        <end position="103"/>
    </location>
</feature>
<feature type="transmembrane region" description="Helical" evidence="1">
    <location>
        <begin position="115"/>
        <end position="134"/>
    </location>
</feature>
<dbReference type="InterPro" id="IPR038750">
    <property type="entry name" value="YczE/YyaS-like"/>
</dbReference>
<gene>
    <name evidence="2" type="ORF">G4Z02_00100</name>
</gene>
<evidence type="ECO:0000313" key="2">
    <source>
        <dbReference type="EMBL" id="QMS84206.1"/>
    </source>
</evidence>
<organism evidence="2 3">
    <name type="scientific">Candidatus Xianfuyuplasma coldseepsis</name>
    <dbReference type="NCBI Taxonomy" id="2782163"/>
    <lineage>
        <taxon>Bacteria</taxon>
        <taxon>Bacillati</taxon>
        <taxon>Mycoplasmatota</taxon>
        <taxon>Mollicutes</taxon>
        <taxon>Candidatus Izemoplasmatales</taxon>
        <taxon>Candidatus Izemoplasmataceae</taxon>
        <taxon>Candidatus Xianfuyuplasma</taxon>
    </lineage>
</organism>
<dbReference type="KEGG" id="xcl:G4Z02_00100"/>
<evidence type="ECO:0000256" key="1">
    <source>
        <dbReference type="SAM" id="Phobius"/>
    </source>
</evidence>
<sequence length="224" mass="24822">MEKSDSMELLRHDIKHVPRLIAGLLLLGLGIHTIRLSSFGLPPWAVLHDGIEQSLQVPFGYNTLIVGVIVLVFSIIVFRTKVGIATILNVLLVGPFIELLRLIVDEIHHTLFRDIVVFLLGFICMTFGRALYISSNLGQGPRDGLFIGIARTTPIPVKYVKLGVEFIVLLLGYLMGGDVFIGTAIVVVASGYMIQGYFAILGYNPKEHHNHSIVDYMRPKKESS</sequence>
<feature type="transmembrane region" description="Helical" evidence="1">
    <location>
        <begin position="59"/>
        <end position="78"/>
    </location>
</feature>
<keyword evidence="1" id="KW-1133">Transmembrane helix</keyword>
<dbReference type="AlphaFoldDB" id="A0A7L7KPU9"/>
<dbReference type="PANTHER" id="PTHR40078">
    <property type="entry name" value="INTEGRAL MEMBRANE PROTEIN-RELATED"/>
    <property type="match status" value="1"/>
</dbReference>
<proteinExistence type="predicted"/>
<evidence type="ECO:0000313" key="3">
    <source>
        <dbReference type="Proteomes" id="UP000514720"/>
    </source>
</evidence>
<dbReference type="Pfam" id="PF19700">
    <property type="entry name" value="DUF6198"/>
    <property type="match status" value="1"/>
</dbReference>
<accession>A0A7L7KPU9</accession>
<keyword evidence="1" id="KW-0812">Transmembrane</keyword>
<keyword evidence="3" id="KW-1185">Reference proteome</keyword>